<dbReference type="EMBL" id="CARXXK010000001">
    <property type="protein sequence ID" value="CAI6343054.1"/>
    <property type="molecule type" value="Genomic_DNA"/>
</dbReference>
<proteinExistence type="predicted"/>
<keyword evidence="2" id="KW-1185">Reference proteome</keyword>
<gene>
    <name evidence="1" type="ORF">MEUPH1_LOCUS373</name>
</gene>
<reference evidence="1 2" key="1">
    <citation type="submission" date="2023-01" db="EMBL/GenBank/DDBJ databases">
        <authorList>
            <person name="Whitehead M."/>
        </authorList>
    </citation>
    <scope>NUCLEOTIDE SEQUENCE [LARGE SCALE GENOMIC DNA]</scope>
</reference>
<accession>A0AAV0VHA9</accession>
<evidence type="ECO:0000313" key="1">
    <source>
        <dbReference type="EMBL" id="CAI6343054.1"/>
    </source>
</evidence>
<evidence type="ECO:0000313" key="2">
    <source>
        <dbReference type="Proteomes" id="UP001160148"/>
    </source>
</evidence>
<dbReference type="AlphaFoldDB" id="A0AAV0VHA9"/>
<comment type="caution">
    <text evidence="1">The sequence shown here is derived from an EMBL/GenBank/DDBJ whole genome shotgun (WGS) entry which is preliminary data.</text>
</comment>
<organism evidence="1 2">
    <name type="scientific">Macrosiphum euphorbiae</name>
    <name type="common">potato aphid</name>
    <dbReference type="NCBI Taxonomy" id="13131"/>
    <lineage>
        <taxon>Eukaryota</taxon>
        <taxon>Metazoa</taxon>
        <taxon>Ecdysozoa</taxon>
        <taxon>Arthropoda</taxon>
        <taxon>Hexapoda</taxon>
        <taxon>Insecta</taxon>
        <taxon>Pterygota</taxon>
        <taxon>Neoptera</taxon>
        <taxon>Paraneoptera</taxon>
        <taxon>Hemiptera</taxon>
        <taxon>Sternorrhyncha</taxon>
        <taxon>Aphidomorpha</taxon>
        <taxon>Aphidoidea</taxon>
        <taxon>Aphididae</taxon>
        <taxon>Macrosiphini</taxon>
        <taxon>Macrosiphum</taxon>
    </lineage>
</organism>
<dbReference type="Proteomes" id="UP001160148">
    <property type="component" value="Unassembled WGS sequence"/>
</dbReference>
<protein>
    <submittedName>
        <fullName evidence="1">Uncharacterized protein</fullName>
    </submittedName>
</protein>
<name>A0AAV0VHA9_9HEMI</name>
<sequence>MACFRPWENNKQTNINENENEVNNLDLFDCDIMYSDMVQKNLENCSSTKDDNNCVDMEIDTKYAIINGNNEEDSDNLFHFKETSKYY</sequence>